<sequence length="109" mass="12302">MAWRGRKCRLATFRQPSARHPPRPPRLTEKPSPQLNTIQFLGFMCGSISVWLELHTRGFHHVHLPTRVGCPTGGRSDVLSGVSSIFLEHHYVQESACKGLSVYNYMCLA</sequence>
<gene>
    <name evidence="1" type="ORF">B0I35DRAFT_137864</name>
</gene>
<proteinExistence type="predicted"/>
<reference evidence="1" key="1">
    <citation type="journal article" date="2021" name="Nat. Commun.">
        <title>Genetic determinants of endophytism in the Arabidopsis root mycobiome.</title>
        <authorList>
            <person name="Mesny F."/>
            <person name="Miyauchi S."/>
            <person name="Thiergart T."/>
            <person name="Pickel B."/>
            <person name="Atanasova L."/>
            <person name="Karlsson M."/>
            <person name="Huettel B."/>
            <person name="Barry K.W."/>
            <person name="Haridas S."/>
            <person name="Chen C."/>
            <person name="Bauer D."/>
            <person name="Andreopoulos W."/>
            <person name="Pangilinan J."/>
            <person name="LaButti K."/>
            <person name="Riley R."/>
            <person name="Lipzen A."/>
            <person name="Clum A."/>
            <person name="Drula E."/>
            <person name="Henrissat B."/>
            <person name="Kohler A."/>
            <person name="Grigoriev I.V."/>
            <person name="Martin F.M."/>
            <person name="Hacquard S."/>
        </authorList>
    </citation>
    <scope>NUCLEOTIDE SEQUENCE</scope>
    <source>
        <strain evidence="1">MPI-CAGE-CH-0235</strain>
    </source>
</reference>
<dbReference type="AlphaFoldDB" id="A0A8K0SZE5"/>
<keyword evidence="2" id="KW-1185">Reference proteome</keyword>
<comment type="caution">
    <text evidence="1">The sequence shown here is derived from an EMBL/GenBank/DDBJ whole genome shotgun (WGS) entry which is preliminary data.</text>
</comment>
<evidence type="ECO:0000313" key="1">
    <source>
        <dbReference type="EMBL" id="KAH7326531.1"/>
    </source>
</evidence>
<dbReference type="EMBL" id="JAGPNK010000002">
    <property type="protein sequence ID" value="KAH7326531.1"/>
    <property type="molecule type" value="Genomic_DNA"/>
</dbReference>
<name>A0A8K0SZE5_9HYPO</name>
<organism evidence="1 2">
    <name type="scientific">Stachybotrys elegans</name>
    <dbReference type="NCBI Taxonomy" id="80388"/>
    <lineage>
        <taxon>Eukaryota</taxon>
        <taxon>Fungi</taxon>
        <taxon>Dikarya</taxon>
        <taxon>Ascomycota</taxon>
        <taxon>Pezizomycotina</taxon>
        <taxon>Sordariomycetes</taxon>
        <taxon>Hypocreomycetidae</taxon>
        <taxon>Hypocreales</taxon>
        <taxon>Stachybotryaceae</taxon>
        <taxon>Stachybotrys</taxon>
    </lineage>
</organism>
<protein>
    <submittedName>
        <fullName evidence="1">Uncharacterized protein</fullName>
    </submittedName>
</protein>
<dbReference type="Proteomes" id="UP000813444">
    <property type="component" value="Unassembled WGS sequence"/>
</dbReference>
<accession>A0A8K0SZE5</accession>
<evidence type="ECO:0000313" key="2">
    <source>
        <dbReference type="Proteomes" id="UP000813444"/>
    </source>
</evidence>